<dbReference type="PANTHER" id="PTHR23011">
    <property type="entry name" value="CYCLIC NUCLEOTIDE-BINDING DOMAIN CONTAINING PROTEIN"/>
    <property type="match status" value="1"/>
</dbReference>
<evidence type="ECO:0000313" key="3">
    <source>
        <dbReference type="Proteomes" id="UP001607302"/>
    </source>
</evidence>
<dbReference type="AlphaFoldDB" id="A0ABD2A6Q5"/>
<accession>A0ABD2A6Q5</accession>
<protein>
    <submittedName>
        <fullName evidence="2">cAMP-dependent protein kinase regulatory subunit-like</fullName>
    </submittedName>
</protein>
<dbReference type="PROSITE" id="PS00889">
    <property type="entry name" value="CNMP_BINDING_2"/>
    <property type="match status" value="1"/>
</dbReference>
<name>A0ABD2A6Q5_VESSQ</name>
<dbReference type="PROSITE" id="PS50042">
    <property type="entry name" value="CNMP_BINDING_3"/>
    <property type="match status" value="1"/>
</dbReference>
<reference evidence="2 3" key="1">
    <citation type="journal article" date="2024" name="Ann. Entomol. Soc. Am.">
        <title>Genomic analyses of the southern and eastern yellowjacket wasps (Hymenoptera: Vespidae) reveal evolutionary signatures of social life.</title>
        <authorList>
            <person name="Catto M.A."/>
            <person name="Caine P.B."/>
            <person name="Orr S.E."/>
            <person name="Hunt B.G."/>
            <person name="Goodisman M.A.D."/>
        </authorList>
    </citation>
    <scope>NUCLEOTIDE SEQUENCE [LARGE SCALE GENOMIC DNA]</scope>
    <source>
        <strain evidence="2">233</strain>
        <tissue evidence="2">Head and thorax</tissue>
    </source>
</reference>
<comment type="caution">
    <text evidence="2">The sequence shown here is derived from an EMBL/GenBank/DDBJ whole genome shotgun (WGS) entry which is preliminary data.</text>
</comment>
<dbReference type="Gene3D" id="2.60.120.10">
    <property type="entry name" value="Jelly Rolls"/>
    <property type="match status" value="1"/>
</dbReference>
<dbReference type="InterPro" id="IPR000595">
    <property type="entry name" value="cNMP-bd_dom"/>
</dbReference>
<gene>
    <name evidence="2" type="ORF">V1478_013979</name>
</gene>
<dbReference type="EMBL" id="JAUDFV010000154">
    <property type="protein sequence ID" value="KAL2716303.1"/>
    <property type="molecule type" value="Genomic_DNA"/>
</dbReference>
<proteinExistence type="predicted"/>
<keyword evidence="3" id="KW-1185">Reference proteome</keyword>
<evidence type="ECO:0000259" key="1">
    <source>
        <dbReference type="PROSITE" id="PS50042"/>
    </source>
</evidence>
<dbReference type="SUPFAM" id="SSF51206">
    <property type="entry name" value="cAMP-binding domain-like"/>
    <property type="match status" value="1"/>
</dbReference>
<dbReference type="InterPro" id="IPR014710">
    <property type="entry name" value="RmlC-like_jellyroll"/>
</dbReference>
<evidence type="ECO:0000313" key="2">
    <source>
        <dbReference type="EMBL" id="KAL2716303.1"/>
    </source>
</evidence>
<feature type="domain" description="Cyclic nucleotide-binding" evidence="1">
    <location>
        <begin position="115"/>
        <end position="207"/>
    </location>
</feature>
<dbReference type="InterPro" id="IPR018490">
    <property type="entry name" value="cNMP-bd_dom_sf"/>
</dbReference>
<dbReference type="Proteomes" id="UP001607302">
    <property type="component" value="Unassembled WGS sequence"/>
</dbReference>
<dbReference type="Pfam" id="PF00027">
    <property type="entry name" value="cNMP_binding"/>
    <property type="match status" value="1"/>
</dbReference>
<dbReference type="InterPro" id="IPR018488">
    <property type="entry name" value="cNMP-bd_CS"/>
</dbReference>
<sequence length="212" mass="24687">MSSLIKSSLRKSFSAILIRRSTLRIRTNKLKGRNMFRAIVRLVLEFMEWLSEEFVIEEISDDIEINIKMTKKLIQKKIDKKALTSKDRSILLINPLERSSSDKIYIYELFNKLRVFQKYPEEHRKLLTAVCIYQYIPRGRVIVRQGHKSWNLYFILDGEVSLSRVVTDNITGDTMEIDMGSMHSGDIFGEIALLHMIPRTATIVTKSKQSES</sequence>
<organism evidence="2 3">
    <name type="scientific">Vespula squamosa</name>
    <name type="common">Southern yellow jacket</name>
    <name type="synonym">Wasp</name>
    <dbReference type="NCBI Taxonomy" id="30214"/>
    <lineage>
        <taxon>Eukaryota</taxon>
        <taxon>Metazoa</taxon>
        <taxon>Ecdysozoa</taxon>
        <taxon>Arthropoda</taxon>
        <taxon>Hexapoda</taxon>
        <taxon>Insecta</taxon>
        <taxon>Pterygota</taxon>
        <taxon>Neoptera</taxon>
        <taxon>Endopterygota</taxon>
        <taxon>Hymenoptera</taxon>
        <taxon>Apocrita</taxon>
        <taxon>Aculeata</taxon>
        <taxon>Vespoidea</taxon>
        <taxon>Vespidae</taxon>
        <taxon>Vespinae</taxon>
        <taxon>Vespula</taxon>
    </lineage>
</organism>
<dbReference type="PANTHER" id="PTHR23011:SF41">
    <property type="entry name" value="CYCLIC NUCLEOTIDE-BINDING DOMAIN-CONTAINING PROTEIN"/>
    <property type="match status" value="1"/>
</dbReference>
<dbReference type="CDD" id="cd00038">
    <property type="entry name" value="CAP_ED"/>
    <property type="match status" value="1"/>
</dbReference>